<comment type="similarity">
    <text evidence="2">Belongs to the methyl-accepting chemotaxis (MCP) protein family.</text>
</comment>
<dbReference type="PANTHER" id="PTHR32089">
    <property type="entry name" value="METHYL-ACCEPTING CHEMOTAXIS PROTEIN MCPB"/>
    <property type="match status" value="1"/>
</dbReference>
<reference evidence="7 8" key="1">
    <citation type="submission" date="2023-04" db="EMBL/GenBank/DDBJ databases">
        <authorList>
            <person name="Hsu D."/>
        </authorList>
    </citation>
    <scope>NUCLEOTIDE SEQUENCE [LARGE SCALE GENOMIC DNA]</scope>
    <source>
        <strain evidence="7 8">MK1</strain>
    </source>
</reference>
<dbReference type="Pfam" id="PF00015">
    <property type="entry name" value="MCPsignal"/>
    <property type="match status" value="1"/>
</dbReference>
<protein>
    <submittedName>
        <fullName evidence="7">Methyl-accepting chemotaxis protein</fullName>
    </submittedName>
</protein>
<proteinExistence type="inferred from homology"/>
<evidence type="ECO:0000313" key="7">
    <source>
        <dbReference type="EMBL" id="WRO23585.1"/>
    </source>
</evidence>
<keyword evidence="4" id="KW-0812">Transmembrane</keyword>
<dbReference type="KEGG" id="dbc:MFMK1_003448"/>
<evidence type="ECO:0000256" key="2">
    <source>
        <dbReference type="ARBA" id="ARBA00029447"/>
    </source>
</evidence>
<dbReference type="CDD" id="cd11386">
    <property type="entry name" value="MCP_signal"/>
    <property type="match status" value="1"/>
</dbReference>
<evidence type="ECO:0000259" key="6">
    <source>
        <dbReference type="PROSITE" id="PS50885"/>
    </source>
</evidence>
<dbReference type="Pfam" id="PF00672">
    <property type="entry name" value="HAMP"/>
    <property type="match status" value="1"/>
</dbReference>
<organism evidence="7 8">
    <name type="scientific">Metallumcola ferriviriculae</name>
    <dbReference type="NCBI Taxonomy" id="3039180"/>
    <lineage>
        <taxon>Bacteria</taxon>
        <taxon>Bacillati</taxon>
        <taxon>Bacillota</taxon>
        <taxon>Clostridia</taxon>
        <taxon>Neomoorellales</taxon>
        <taxon>Desulfitibacteraceae</taxon>
        <taxon>Metallumcola</taxon>
    </lineage>
</organism>
<evidence type="ECO:0000313" key="8">
    <source>
        <dbReference type="Proteomes" id="UP001329915"/>
    </source>
</evidence>
<accession>A0AAU0UUI6</accession>
<dbReference type="SUPFAM" id="SSF58104">
    <property type="entry name" value="Methyl-accepting chemotaxis protein (MCP) signaling domain"/>
    <property type="match status" value="1"/>
</dbReference>
<dbReference type="Gene3D" id="1.10.287.950">
    <property type="entry name" value="Methyl-accepting chemotaxis protein"/>
    <property type="match status" value="1"/>
</dbReference>
<feature type="transmembrane region" description="Helical" evidence="4">
    <location>
        <begin position="55"/>
        <end position="75"/>
    </location>
</feature>
<sequence length="433" mass="46193">MRFGLRGKFMIAFSVISVALWTATITYTFPAVEARLSLAAQGQAYEALFWEFQRNILFAGISGTIVSLIVAWFFAGRLIKPLEKMVKGMERAARGDLTGKIIVTTGDQVESLASSYNSMMKQMAKLINKVALAAEQVFDAVSTLDDNSREVVDATQQIATTIQQVARGTDHQAANLKMTSSNLEDMSTTVQDVVGSVATVEQQAGQANKVIKGGTKAITEAVRQMDIINGTVNDSAETVELLGRRSKEIGQIVEAISAIAGQTDLLALNAAIEAARAGEHGRGFAVVAEEVRKLAEQSAVSTKQIDDLIKHIQQETMNAVEAMRNGTNEVSTGIGLVHKAGEAFENISNVINSVSDEVQRVSQASKKMAEAAGSAAVAVEEVSSIALETTSSAQQVAASTQQEAAIIEDLGNAAQRLSVVAKDLKELIKNFKV</sequence>
<dbReference type="CDD" id="cd06225">
    <property type="entry name" value="HAMP"/>
    <property type="match status" value="1"/>
</dbReference>
<dbReference type="Gene3D" id="6.10.340.10">
    <property type="match status" value="1"/>
</dbReference>
<keyword evidence="1 3" id="KW-0807">Transducer</keyword>
<evidence type="ECO:0000259" key="5">
    <source>
        <dbReference type="PROSITE" id="PS50111"/>
    </source>
</evidence>
<keyword evidence="8" id="KW-1185">Reference proteome</keyword>
<gene>
    <name evidence="7" type="ORF">MFMK1_003448</name>
</gene>
<name>A0AAU0UUI6_9FIRM</name>
<feature type="domain" description="HAMP" evidence="6">
    <location>
        <begin position="76"/>
        <end position="128"/>
    </location>
</feature>
<dbReference type="InterPro" id="IPR004089">
    <property type="entry name" value="MCPsignal_dom"/>
</dbReference>
<dbReference type="PANTHER" id="PTHR32089:SF112">
    <property type="entry name" value="LYSOZYME-LIKE PROTEIN-RELATED"/>
    <property type="match status" value="1"/>
</dbReference>
<evidence type="ECO:0000256" key="4">
    <source>
        <dbReference type="SAM" id="Phobius"/>
    </source>
</evidence>
<feature type="domain" description="Methyl-accepting transducer" evidence="5">
    <location>
        <begin position="147"/>
        <end position="383"/>
    </location>
</feature>
<dbReference type="PROSITE" id="PS50111">
    <property type="entry name" value="CHEMOTAXIS_TRANSDUC_2"/>
    <property type="match status" value="1"/>
</dbReference>
<dbReference type="SMART" id="SM00304">
    <property type="entry name" value="HAMP"/>
    <property type="match status" value="1"/>
</dbReference>
<dbReference type="EMBL" id="CP121694">
    <property type="protein sequence ID" value="WRO23585.1"/>
    <property type="molecule type" value="Genomic_DNA"/>
</dbReference>
<dbReference type="AlphaFoldDB" id="A0AAU0UUI6"/>
<dbReference type="RefSeq" id="WP_366922963.1">
    <property type="nucleotide sequence ID" value="NZ_CP121694.1"/>
</dbReference>
<keyword evidence="4" id="KW-1133">Transmembrane helix</keyword>
<dbReference type="PROSITE" id="PS50885">
    <property type="entry name" value="HAMP"/>
    <property type="match status" value="1"/>
</dbReference>
<dbReference type="InterPro" id="IPR003660">
    <property type="entry name" value="HAMP_dom"/>
</dbReference>
<evidence type="ECO:0000256" key="1">
    <source>
        <dbReference type="ARBA" id="ARBA00023224"/>
    </source>
</evidence>
<dbReference type="GO" id="GO:0016020">
    <property type="term" value="C:membrane"/>
    <property type="evidence" value="ECO:0007669"/>
    <property type="project" value="InterPro"/>
</dbReference>
<dbReference type="SMART" id="SM00283">
    <property type="entry name" value="MA"/>
    <property type="match status" value="1"/>
</dbReference>
<dbReference type="GO" id="GO:0007165">
    <property type="term" value="P:signal transduction"/>
    <property type="evidence" value="ECO:0007669"/>
    <property type="project" value="UniProtKB-KW"/>
</dbReference>
<dbReference type="Proteomes" id="UP001329915">
    <property type="component" value="Chromosome"/>
</dbReference>
<evidence type="ECO:0000256" key="3">
    <source>
        <dbReference type="PROSITE-ProRule" id="PRU00284"/>
    </source>
</evidence>
<keyword evidence="4" id="KW-0472">Membrane</keyword>